<sequence length="316" mass="33906">MADTPGGAALEGPIVDMPAPRTSERVMRASNGFVMAGVATVLVLAGLALLVVGIVMLATGAEQGGLWLVVVTILMIISGLTMFFGLTAVAPGEARVVQLLGRYVGTLRTPGFQWVNPVTHRRRVSTRIRNHETDVTKVNDADGNPIQIATVVVWQVQDTAQAVFEVDDFIEFVAIQAETAVRHIAGSYPYDAHGDPRLSLRDNAEEINEQLSAEIGARVASAGVKVIESRIVHLAYAPEIAHAMLRRQQAGAVVAARQRIVEGAVGMVEMALARLAEHDVVELDEERKAAMVSNLLVVLVGDRDTQPVVNTGTLYH</sequence>
<proteinExistence type="predicted"/>
<dbReference type="AlphaFoldDB" id="A0A1H6E7T7"/>
<reference evidence="3 4" key="1">
    <citation type="submission" date="2016-10" db="EMBL/GenBank/DDBJ databases">
        <authorList>
            <person name="de Groot N.N."/>
        </authorList>
    </citation>
    <scope>NUCLEOTIDE SEQUENCE [LARGE SCALE GENOMIC DNA]</scope>
    <source>
        <strain evidence="3 4">CGMCC 4.7037</strain>
    </source>
</reference>
<dbReference type="PANTHER" id="PTHR43446:SF1">
    <property type="entry name" value="BAND 7 DOMAIN-CONTAINING PROTEIN"/>
    <property type="match status" value="1"/>
</dbReference>
<dbReference type="InterPro" id="IPR001107">
    <property type="entry name" value="Band_7"/>
</dbReference>
<protein>
    <submittedName>
        <fullName evidence="3">SPFH domain / Band 7 family protein</fullName>
    </submittedName>
</protein>
<keyword evidence="4" id="KW-1185">Reference proteome</keyword>
<name>A0A1H6E7T7_9ACTN</name>
<dbReference type="InterPro" id="IPR036013">
    <property type="entry name" value="Band_7/SPFH_dom_sf"/>
</dbReference>
<keyword evidence="1" id="KW-1133">Transmembrane helix</keyword>
<keyword evidence="1" id="KW-0812">Transmembrane</keyword>
<organism evidence="3 4">
    <name type="scientific">Nonomuraea solani</name>
    <dbReference type="NCBI Taxonomy" id="1144553"/>
    <lineage>
        <taxon>Bacteria</taxon>
        <taxon>Bacillati</taxon>
        <taxon>Actinomycetota</taxon>
        <taxon>Actinomycetes</taxon>
        <taxon>Streptosporangiales</taxon>
        <taxon>Streptosporangiaceae</taxon>
        <taxon>Nonomuraea</taxon>
    </lineage>
</organism>
<feature type="transmembrane region" description="Helical" evidence="1">
    <location>
        <begin position="33"/>
        <end position="59"/>
    </location>
</feature>
<feature type="domain" description="Band 7" evidence="2">
    <location>
        <begin position="84"/>
        <end position="248"/>
    </location>
</feature>
<dbReference type="SUPFAM" id="SSF117892">
    <property type="entry name" value="Band 7/SPFH domain"/>
    <property type="match status" value="1"/>
</dbReference>
<keyword evidence="1" id="KW-0472">Membrane</keyword>
<accession>A0A1H6E7T7</accession>
<dbReference type="EMBL" id="FNVT01000008">
    <property type="protein sequence ID" value="SEG93004.1"/>
    <property type="molecule type" value="Genomic_DNA"/>
</dbReference>
<dbReference type="SMART" id="SM00244">
    <property type="entry name" value="PHB"/>
    <property type="match status" value="1"/>
</dbReference>
<evidence type="ECO:0000259" key="2">
    <source>
        <dbReference type="SMART" id="SM00244"/>
    </source>
</evidence>
<evidence type="ECO:0000313" key="3">
    <source>
        <dbReference type="EMBL" id="SEG93004.1"/>
    </source>
</evidence>
<dbReference type="CDD" id="cd03402">
    <property type="entry name" value="SPFH_like_u2"/>
    <property type="match status" value="1"/>
</dbReference>
<dbReference type="RefSeq" id="WP_103958872.1">
    <property type="nucleotide sequence ID" value="NZ_FNVT01000008.1"/>
</dbReference>
<dbReference type="OrthoDB" id="9813479at2"/>
<dbReference type="Proteomes" id="UP000236732">
    <property type="component" value="Unassembled WGS sequence"/>
</dbReference>
<evidence type="ECO:0000256" key="1">
    <source>
        <dbReference type="SAM" id="Phobius"/>
    </source>
</evidence>
<evidence type="ECO:0000313" key="4">
    <source>
        <dbReference type="Proteomes" id="UP000236732"/>
    </source>
</evidence>
<dbReference type="Gene3D" id="3.30.479.30">
    <property type="entry name" value="Band 7 domain"/>
    <property type="match status" value="1"/>
</dbReference>
<feature type="transmembrane region" description="Helical" evidence="1">
    <location>
        <begin position="65"/>
        <end position="90"/>
    </location>
</feature>
<gene>
    <name evidence="3" type="ORF">SAMN05444920_10811</name>
</gene>
<dbReference type="PANTHER" id="PTHR43446">
    <property type="entry name" value="MEMBRANE PROTEIN-RELATED"/>
    <property type="match status" value="1"/>
</dbReference>
<dbReference type="Pfam" id="PF01145">
    <property type="entry name" value="Band_7"/>
    <property type="match status" value="1"/>
</dbReference>